<comment type="subcellular location">
    <subcellularLocation>
        <location evidence="1">Membrane</location>
        <topology evidence="1">Multi-pass membrane protein</topology>
    </subcellularLocation>
</comment>
<evidence type="ECO:0000256" key="5">
    <source>
        <dbReference type="SAM" id="Phobius"/>
    </source>
</evidence>
<name>A0A2J7RMX9_9NEOP</name>
<feature type="transmembrane region" description="Helical" evidence="5">
    <location>
        <begin position="140"/>
        <end position="161"/>
    </location>
</feature>
<dbReference type="PANTHER" id="PTHR11814">
    <property type="entry name" value="SULFATE TRANSPORTER"/>
    <property type="match status" value="1"/>
</dbReference>
<feature type="transmembrane region" description="Helical" evidence="5">
    <location>
        <begin position="31"/>
        <end position="49"/>
    </location>
</feature>
<proteinExistence type="predicted"/>
<dbReference type="OrthoDB" id="288203at2759"/>
<evidence type="ECO:0000313" key="8">
    <source>
        <dbReference type="Proteomes" id="UP000235965"/>
    </source>
</evidence>
<evidence type="ECO:0000256" key="3">
    <source>
        <dbReference type="ARBA" id="ARBA00022989"/>
    </source>
</evidence>
<organism evidence="7 8">
    <name type="scientific">Cryptotermes secundus</name>
    <dbReference type="NCBI Taxonomy" id="105785"/>
    <lineage>
        <taxon>Eukaryota</taxon>
        <taxon>Metazoa</taxon>
        <taxon>Ecdysozoa</taxon>
        <taxon>Arthropoda</taxon>
        <taxon>Hexapoda</taxon>
        <taxon>Insecta</taxon>
        <taxon>Pterygota</taxon>
        <taxon>Neoptera</taxon>
        <taxon>Polyneoptera</taxon>
        <taxon>Dictyoptera</taxon>
        <taxon>Blattodea</taxon>
        <taxon>Blattoidea</taxon>
        <taxon>Termitoidae</taxon>
        <taxon>Kalotermitidae</taxon>
        <taxon>Cryptotermitinae</taxon>
        <taxon>Cryptotermes</taxon>
    </lineage>
</organism>
<evidence type="ECO:0000256" key="2">
    <source>
        <dbReference type="ARBA" id="ARBA00022692"/>
    </source>
</evidence>
<feature type="transmembrane region" description="Helical" evidence="5">
    <location>
        <begin position="237"/>
        <end position="256"/>
    </location>
</feature>
<dbReference type="InterPro" id="IPR001902">
    <property type="entry name" value="SLC26A/SulP_fam"/>
</dbReference>
<dbReference type="AlphaFoldDB" id="A0A2J7RMX9"/>
<keyword evidence="3 5" id="KW-1133">Transmembrane helix</keyword>
<accession>A0A2J7RMX9</accession>
<feature type="transmembrane region" description="Helical" evidence="5">
    <location>
        <begin position="110"/>
        <end position="128"/>
    </location>
</feature>
<reference evidence="7 8" key="1">
    <citation type="submission" date="2017-12" db="EMBL/GenBank/DDBJ databases">
        <title>Hemimetabolous genomes reveal molecular basis of termite eusociality.</title>
        <authorList>
            <person name="Harrison M.C."/>
            <person name="Jongepier E."/>
            <person name="Robertson H.M."/>
            <person name="Arning N."/>
            <person name="Bitard-Feildel T."/>
            <person name="Chao H."/>
            <person name="Childers C.P."/>
            <person name="Dinh H."/>
            <person name="Doddapaneni H."/>
            <person name="Dugan S."/>
            <person name="Gowin J."/>
            <person name="Greiner C."/>
            <person name="Han Y."/>
            <person name="Hu H."/>
            <person name="Hughes D.S.T."/>
            <person name="Huylmans A.-K."/>
            <person name="Kemena C."/>
            <person name="Kremer L.P.M."/>
            <person name="Lee S.L."/>
            <person name="Lopez-Ezquerra A."/>
            <person name="Mallet L."/>
            <person name="Monroy-Kuhn J.M."/>
            <person name="Moser A."/>
            <person name="Murali S.C."/>
            <person name="Muzny D.M."/>
            <person name="Otani S."/>
            <person name="Piulachs M.-D."/>
            <person name="Poelchau M."/>
            <person name="Qu J."/>
            <person name="Schaub F."/>
            <person name="Wada-Katsumata A."/>
            <person name="Worley K.C."/>
            <person name="Xie Q."/>
            <person name="Ylla G."/>
            <person name="Poulsen M."/>
            <person name="Gibbs R.A."/>
            <person name="Schal C."/>
            <person name="Richards S."/>
            <person name="Belles X."/>
            <person name="Korb J."/>
            <person name="Bornberg-Bauer E."/>
        </authorList>
    </citation>
    <scope>NUCLEOTIDE SEQUENCE [LARGE SCALE GENOMIC DNA]</scope>
    <source>
        <tissue evidence="7">Whole body</tissue>
    </source>
</reference>
<dbReference type="Proteomes" id="UP000235965">
    <property type="component" value="Unassembled WGS sequence"/>
</dbReference>
<evidence type="ECO:0000259" key="6">
    <source>
        <dbReference type="Pfam" id="PF00916"/>
    </source>
</evidence>
<gene>
    <name evidence="7" type="ORF">B7P43_G06778</name>
</gene>
<keyword evidence="2 5" id="KW-0812">Transmembrane</keyword>
<dbReference type="Pfam" id="PF00916">
    <property type="entry name" value="Sulfate_transp"/>
    <property type="match status" value="1"/>
</dbReference>
<dbReference type="InterPro" id="IPR011547">
    <property type="entry name" value="SLC26A/SulP_dom"/>
</dbReference>
<dbReference type="GO" id="GO:0016020">
    <property type="term" value="C:membrane"/>
    <property type="evidence" value="ECO:0007669"/>
    <property type="project" value="UniProtKB-SubCell"/>
</dbReference>
<keyword evidence="4 5" id="KW-0472">Membrane</keyword>
<feature type="transmembrane region" description="Helical" evidence="5">
    <location>
        <begin position="197"/>
        <end position="216"/>
    </location>
</feature>
<feature type="domain" description="SLC26A/SulP transporter" evidence="6">
    <location>
        <begin position="25"/>
        <end position="292"/>
    </location>
</feature>
<dbReference type="EMBL" id="NEVH01002547">
    <property type="protein sequence ID" value="PNF42193.1"/>
    <property type="molecule type" value="Genomic_DNA"/>
</dbReference>
<comment type="caution">
    <text evidence="7">The sequence shown here is derived from an EMBL/GenBank/DDBJ whole genome shotgun (WGS) entry which is preliminary data.</text>
</comment>
<evidence type="ECO:0000256" key="4">
    <source>
        <dbReference type="ARBA" id="ARBA00023136"/>
    </source>
</evidence>
<evidence type="ECO:0000256" key="1">
    <source>
        <dbReference type="ARBA" id="ARBA00004141"/>
    </source>
</evidence>
<protein>
    <recommendedName>
        <fullName evidence="6">SLC26A/SulP transporter domain-containing protein</fullName>
    </recommendedName>
</protein>
<dbReference type="GO" id="GO:0055085">
    <property type="term" value="P:transmembrane transport"/>
    <property type="evidence" value="ECO:0007669"/>
    <property type="project" value="InterPro"/>
</dbReference>
<feature type="transmembrane region" description="Helical" evidence="5">
    <location>
        <begin position="61"/>
        <end position="79"/>
    </location>
</feature>
<sequence length="333" mass="36731">MTGKSVAAYSTQAAEGNTTNAENAIYSPMEVATAVAFMVGIYQLLMYVFRMGIVCTLLSDTLVNGFTTGAAIHVLTSQVKDLLGLKITRYEGPFNIGFAYIEIFNKIEEVNTAALVVSSITIIVLAINNEILKPLVRKRSVIPIPIELMAVIIGTLVSTYINLQDEYGLQPVGDIPTGLPYPTLPAFTIFPKIMMDSFTITMVAYTISMSMALIFAQRHNYEVDSNQELFAQGTSNIVGSFFSCMPITASLSRSLVQETVGGKTQLTSLISCLILLTVMLWIGPFFEPLPRVNIYKYRMGVIPYTHKDTDFHYNHELNAANLTSTFQVICNNH</sequence>
<evidence type="ECO:0000313" key="7">
    <source>
        <dbReference type="EMBL" id="PNF42193.1"/>
    </source>
</evidence>
<feature type="transmembrane region" description="Helical" evidence="5">
    <location>
        <begin position="268"/>
        <end position="289"/>
    </location>
</feature>
<keyword evidence="8" id="KW-1185">Reference proteome</keyword>